<sequence length="903" mass="96391">MPDWKAVLSARLGALRLRPERYAEMLEELSQHLDARFDELCAEGLEPAEAERQVRQEADAAELPERLQELRQARQPQAPELVPAARAWWQDIFHDLRYALFALRRQPGFALVAILTLALGIGANAAIFALVDATVLRPLPLPEPERALFLAERTEAAPRSNVSPLNMRDWAGQSSTLEAVGGYLPNVASMVMSSERGGENVARQWVSAGVFSALGLQALQGRGFTLEDDRSNADVVVLSESFWRSRFGADPQVIGRSLSLDGKPFTVLGVMPQAATLIGRSDVWALVSLSNIPPRARGAYVLNVVARMKPGVEIEAARADLDSVAAGLAQQYPDTNRGRSVHVESLHSALVGGDLRRTSMLFLAVVGLVLLVCCANIANLLLARASARSRELAIRAALGASRGRVMRQLLTESVLLAALGGALGLLLGAAILNVAPSLLPQDLLPRAVELQVDGRLVGFCLLVALGTGLLFGLAPAWQAGQAAPVQAIGAEGRGLVSGGGRLRGALVIGQVAIAVALLVAGGLLLRSLMALDSVERGYAASNVLTLMVDPLGSRYPTDADILRFYDEVSREVREVPAVRNAAWATTLPMGASSFGDAFFSVEGGQATDPQARPTADYQIVSEGYFDTVEVPILAGRGFDRRDDAQASQVAVISEAFARKHFSSGADLNSVLGRRIAVQTSSAADAPQVLREVIGVAGQVKARADEREDFVQLYVPLRQSPVGDIYLLVRPHSGEAGWLAPPVFDAVRRIDTEQLVSLREVNTLENIASEGTARHRFRAVLVGSFAALVLVLAMIGVFGVLAYTVEQRRREYGLRMALGAPPAKLLWLVGRHVAGLLAAGFVLGLLAALPLGRALQSLLFEVTAFDPLTLLAVVLLLISAAVLATIAPAWQALRVDPAVSLRGS</sequence>
<dbReference type="NCBIfam" id="TIGR03434">
    <property type="entry name" value="ADOP"/>
    <property type="match status" value="1"/>
</dbReference>
<keyword evidence="3 7" id="KW-0812">Transmembrane</keyword>
<dbReference type="InterPro" id="IPR025857">
    <property type="entry name" value="MacB_PCD"/>
</dbReference>
<feature type="transmembrane region" description="Helical" evidence="7">
    <location>
        <begin position="824"/>
        <end position="847"/>
    </location>
</feature>
<comment type="similarity">
    <text evidence="6">Belongs to the ABC-4 integral membrane protein family.</text>
</comment>
<feature type="transmembrane region" description="Helical" evidence="7">
    <location>
        <begin position="456"/>
        <end position="477"/>
    </location>
</feature>
<keyword evidence="2" id="KW-1003">Cell membrane</keyword>
<evidence type="ECO:0000259" key="9">
    <source>
        <dbReference type="Pfam" id="PF12704"/>
    </source>
</evidence>
<feature type="transmembrane region" description="Helical" evidence="7">
    <location>
        <begin position="867"/>
        <end position="889"/>
    </location>
</feature>
<feature type="domain" description="ABC3 transporter permease C-terminal" evidence="8">
    <location>
        <begin position="783"/>
        <end position="896"/>
    </location>
</feature>
<dbReference type="Proteomes" id="UP000613768">
    <property type="component" value="Unassembled WGS sequence"/>
</dbReference>
<comment type="subcellular location">
    <subcellularLocation>
        <location evidence="1">Cell membrane</location>
        <topology evidence="1">Multi-pass membrane protein</topology>
    </subcellularLocation>
</comment>
<feature type="transmembrane region" description="Helical" evidence="7">
    <location>
        <begin position="778"/>
        <end position="803"/>
    </location>
</feature>
<feature type="domain" description="MacB-like periplasmic core" evidence="9">
    <location>
        <begin position="111"/>
        <end position="323"/>
    </location>
</feature>
<dbReference type="InterPro" id="IPR050250">
    <property type="entry name" value="Macrolide_Exporter_MacB"/>
</dbReference>
<dbReference type="Pfam" id="PF12704">
    <property type="entry name" value="MacB_PCD"/>
    <property type="match status" value="2"/>
</dbReference>
<name>A0AAW3ZDI0_9GAMM</name>
<feature type="domain" description="ABC3 transporter permease C-terminal" evidence="8">
    <location>
        <begin position="365"/>
        <end position="480"/>
    </location>
</feature>
<gene>
    <name evidence="10" type="ORF">IFO71_00795</name>
</gene>
<organism evidence="10 11">
    <name type="scientific">Pseudomarimonas arenosa</name>
    <dbReference type="NCBI Taxonomy" id="2774145"/>
    <lineage>
        <taxon>Bacteria</taxon>
        <taxon>Pseudomonadati</taxon>
        <taxon>Pseudomonadota</taxon>
        <taxon>Gammaproteobacteria</taxon>
        <taxon>Lysobacterales</taxon>
        <taxon>Lysobacteraceae</taxon>
        <taxon>Pseudomarimonas</taxon>
    </lineage>
</organism>
<evidence type="ECO:0000256" key="5">
    <source>
        <dbReference type="ARBA" id="ARBA00023136"/>
    </source>
</evidence>
<dbReference type="AlphaFoldDB" id="A0AAW3ZDI0"/>
<feature type="transmembrane region" description="Helical" evidence="7">
    <location>
        <begin position="414"/>
        <end position="436"/>
    </location>
</feature>
<dbReference type="GO" id="GO:0005886">
    <property type="term" value="C:plasma membrane"/>
    <property type="evidence" value="ECO:0007669"/>
    <property type="project" value="UniProtKB-SubCell"/>
</dbReference>
<keyword evidence="11" id="KW-1185">Reference proteome</keyword>
<evidence type="ECO:0000256" key="4">
    <source>
        <dbReference type="ARBA" id="ARBA00022989"/>
    </source>
</evidence>
<feature type="transmembrane region" description="Helical" evidence="7">
    <location>
        <begin position="109"/>
        <end position="131"/>
    </location>
</feature>
<reference evidence="10 11" key="1">
    <citation type="submission" date="2020-09" db="EMBL/GenBank/DDBJ databases">
        <title>Pseudoxanthomonas sp. CAU 1598 isolated from sand of Yaerae Beach.</title>
        <authorList>
            <person name="Kim W."/>
        </authorList>
    </citation>
    <scope>NUCLEOTIDE SEQUENCE [LARGE SCALE GENOMIC DNA]</scope>
    <source>
        <strain evidence="10 11">CAU 1598</strain>
    </source>
</reference>
<evidence type="ECO:0000313" key="10">
    <source>
        <dbReference type="EMBL" id="MBD8524268.1"/>
    </source>
</evidence>
<keyword evidence="4 7" id="KW-1133">Transmembrane helix</keyword>
<dbReference type="InterPro" id="IPR003838">
    <property type="entry name" value="ABC3_permease_C"/>
</dbReference>
<evidence type="ECO:0000256" key="1">
    <source>
        <dbReference type="ARBA" id="ARBA00004651"/>
    </source>
</evidence>
<keyword evidence="5 7" id="KW-0472">Membrane</keyword>
<evidence type="ECO:0000256" key="7">
    <source>
        <dbReference type="SAM" id="Phobius"/>
    </source>
</evidence>
<dbReference type="PANTHER" id="PTHR30572:SF4">
    <property type="entry name" value="ABC TRANSPORTER PERMEASE YTRF"/>
    <property type="match status" value="1"/>
</dbReference>
<dbReference type="PANTHER" id="PTHR30572">
    <property type="entry name" value="MEMBRANE COMPONENT OF TRANSPORTER-RELATED"/>
    <property type="match status" value="1"/>
</dbReference>
<proteinExistence type="inferred from homology"/>
<feature type="domain" description="MacB-like periplasmic core" evidence="9">
    <location>
        <begin position="511"/>
        <end position="729"/>
    </location>
</feature>
<dbReference type="RefSeq" id="WP_192027610.1">
    <property type="nucleotide sequence ID" value="NZ_JACYTR010000001.1"/>
</dbReference>
<dbReference type="GO" id="GO:0022857">
    <property type="term" value="F:transmembrane transporter activity"/>
    <property type="evidence" value="ECO:0007669"/>
    <property type="project" value="TreeGrafter"/>
</dbReference>
<feature type="transmembrane region" description="Helical" evidence="7">
    <location>
        <begin position="360"/>
        <end position="382"/>
    </location>
</feature>
<evidence type="ECO:0000256" key="6">
    <source>
        <dbReference type="ARBA" id="ARBA00038076"/>
    </source>
</evidence>
<evidence type="ECO:0000259" key="8">
    <source>
        <dbReference type="Pfam" id="PF02687"/>
    </source>
</evidence>
<protein>
    <submittedName>
        <fullName evidence="10">ABC transporter permease</fullName>
    </submittedName>
</protein>
<feature type="transmembrane region" description="Helical" evidence="7">
    <location>
        <begin position="505"/>
        <end position="525"/>
    </location>
</feature>
<evidence type="ECO:0000256" key="3">
    <source>
        <dbReference type="ARBA" id="ARBA00022692"/>
    </source>
</evidence>
<evidence type="ECO:0000256" key="2">
    <source>
        <dbReference type="ARBA" id="ARBA00022475"/>
    </source>
</evidence>
<dbReference type="EMBL" id="JACYTR010000001">
    <property type="protein sequence ID" value="MBD8524268.1"/>
    <property type="molecule type" value="Genomic_DNA"/>
</dbReference>
<comment type="caution">
    <text evidence="10">The sequence shown here is derived from an EMBL/GenBank/DDBJ whole genome shotgun (WGS) entry which is preliminary data.</text>
</comment>
<evidence type="ECO:0000313" key="11">
    <source>
        <dbReference type="Proteomes" id="UP000613768"/>
    </source>
</evidence>
<accession>A0AAW3ZDI0</accession>
<dbReference type="InterPro" id="IPR017800">
    <property type="entry name" value="ADOP"/>
</dbReference>
<dbReference type="Pfam" id="PF02687">
    <property type="entry name" value="FtsX"/>
    <property type="match status" value="2"/>
</dbReference>